<dbReference type="Proteomes" id="UP001472978">
    <property type="component" value="Unassembled WGS sequence"/>
</dbReference>
<evidence type="ECO:0000259" key="2">
    <source>
        <dbReference type="Pfam" id="PF02698"/>
    </source>
</evidence>
<keyword evidence="4" id="KW-1185">Reference proteome</keyword>
<dbReference type="PANTHER" id="PTHR30336:SF4">
    <property type="entry name" value="ENVELOPE BIOGENESIS FACTOR ELYC"/>
    <property type="match status" value="1"/>
</dbReference>
<dbReference type="InterPro" id="IPR003848">
    <property type="entry name" value="DUF218"/>
</dbReference>
<sequence length="257" mass="28068">MYELSKIVSLLLYPMGISVCLFLAALAFLLLSRFRVATLFLALGLTVLWIFSTPAVADRLLWWLERDWADRPVEAVPAADAILVLGGAFSTGNGQWVYPSAGGAIDRYWHAARLYHAGRAPRVILSGGRVPQRIAGMSEAEAGARFLGDMGVPQEALILETQAITTRGHVEELAPLLAEHAIQSLLVVTSASHMRRSLATLSALEVQITPVATGFSIVQPSSFRLRRLLPSAGALSRSTRAMHEMMGLAYYRLRGWI</sequence>
<dbReference type="Pfam" id="PF02698">
    <property type="entry name" value="DUF218"/>
    <property type="match status" value="1"/>
</dbReference>
<proteinExistence type="predicted"/>
<dbReference type="InterPro" id="IPR051599">
    <property type="entry name" value="Cell_Envelope_Assoc"/>
</dbReference>
<dbReference type="InterPro" id="IPR014729">
    <property type="entry name" value="Rossmann-like_a/b/a_fold"/>
</dbReference>
<dbReference type="EMBL" id="JBEGCI010000015">
    <property type="protein sequence ID" value="MEQ6890038.1"/>
    <property type="molecule type" value="Genomic_DNA"/>
</dbReference>
<protein>
    <submittedName>
        <fullName evidence="3">YdcF family protein</fullName>
    </submittedName>
</protein>
<keyword evidence="1" id="KW-0812">Transmembrane</keyword>
<comment type="caution">
    <text evidence="3">The sequence shown here is derived from an EMBL/GenBank/DDBJ whole genome shotgun (WGS) entry which is preliminary data.</text>
</comment>
<organism evidence="3 4">
    <name type="scientific">Halomonas pelophila</name>
    <dbReference type="NCBI Taxonomy" id="3151122"/>
    <lineage>
        <taxon>Bacteria</taxon>
        <taxon>Pseudomonadati</taxon>
        <taxon>Pseudomonadota</taxon>
        <taxon>Gammaproteobacteria</taxon>
        <taxon>Oceanospirillales</taxon>
        <taxon>Halomonadaceae</taxon>
        <taxon>Halomonas</taxon>
    </lineage>
</organism>
<dbReference type="Gene3D" id="3.40.50.620">
    <property type="entry name" value="HUPs"/>
    <property type="match status" value="1"/>
</dbReference>
<feature type="transmembrane region" description="Helical" evidence="1">
    <location>
        <begin position="37"/>
        <end position="57"/>
    </location>
</feature>
<evidence type="ECO:0000313" key="3">
    <source>
        <dbReference type="EMBL" id="MEQ6890038.1"/>
    </source>
</evidence>
<evidence type="ECO:0000256" key="1">
    <source>
        <dbReference type="SAM" id="Phobius"/>
    </source>
</evidence>
<keyword evidence="1" id="KW-1133">Transmembrane helix</keyword>
<feature type="transmembrane region" description="Helical" evidence="1">
    <location>
        <begin position="7"/>
        <end position="31"/>
    </location>
</feature>
<name>A0ABV1N8H1_9GAMM</name>
<accession>A0ABV1N8H1</accession>
<gene>
    <name evidence="3" type="ORF">ABE957_15300</name>
</gene>
<evidence type="ECO:0000313" key="4">
    <source>
        <dbReference type="Proteomes" id="UP001472978"/>
    </source>
</evidence>
<feature type="domain" description="DUF218" evidence="2">
    <location>
        <begin position="80"/>
        <end position="247"/>
    </location>
</feature>
<keyword evidence="1" id="KW-0472">Membrane</keyword>
<dbReference type="PANTHER" id="PTHR30336">
    <property type="entry name" value="INNER MEMBRANE PROTEIN, PROBABLE PERMEASE"/>
    <property type="match status" value="1"/>
</dbReference>
<reference evidence="3 4" key="1">
    <citation type="submission" date="2024-05" db="EMBL/GenBank/DDBJ databases">
        <title>Halomonas sp. CS7 16S ribosomal RNA gene Genome sequencing and assembly.</title>
        <authorList>
            <person name="Yook S."/>
        </authorList>
    </citation>
    <scope>NUCLEOTIDE SEQUENCE [LARGE SCALE GENOMIC DNA]</scope>
    <source>
        <strain evidence="3 4">CS7</strain>
    </source>
</reference>
<dbReference type="RefSeq" id="WP_349759530.1">
    <property type="nucleotide sequence ID" value="NZ_JBEGCI010000015.1"/>
</dbReference>
<dbReference type="CDD" id="cd06259">
    <property type="entry name" value="YdcF-like"/>
    <property type="match status" value="1"/>
</dbReference>